<evidence type="ECO:0000313" key="1">
    <source>
        <dbReference type="EMBL" id="KAF0437022.1"/>
    </source>
</evidence>
<evidence type="ECO:0000313" key="2">
    <source>
        <dbReference type="Proteomes" id="UP000439903"/>
    </source>
</evidence>
<dbReference type="AlphaFoldDB" id="A0A8H3XBL6"/>
<sequence>MESSMVQLCACHMNCALKLKLREKAKLSDSVKHETHLRAAYDITQTINEFDFIDPAFYLTENDRDPKKYIICLPHVKQQFCKRKYDNNEKMIKFGNSYFTDINDKITPNILPVVPFEIGATINNMPHNSININEDPEEEALFYIELNWALFEQAVKQIITEKSNNN</sequence>
<reference evidence="1 2" key="1">
    <citation type="journal article" date="2019" name="Environ. Microbiol.">
        <title>At the nexus of three kingdoms: the genome of the mycorrhizal fungus Gigaspora margarita provides insights into plant, endobacterial and fungal interactions.</title>
        <authorList>
            <person name="Venice F."/>
            <person name="Ghignone S."/>
            <person name="Salvioli di Fossalunga A."/>
            <person name="Amselem J."/>
            <person name="Novero M."/>
            <person name="Xianan X."/>
            <person name="Sedzielewska Toro K."/>
            <person name="Morin E."/>
            <person name="Lipzen A."/>
            <person name="Grigoriev I.V."/>
            <person name="Henrissat B."/>
            <person name="Martin F.M."/>
            <person name="Bonfante P."/>
        </authorList>
    </citation>
    <scope>NUCLEOTIDE SEQUENCE [LARGE SCALE GENOMIC DNA]</scope>
    <source>
        <strain evidence="1 2">BEG34</strain>
    </source>
</reference>
<name>A0A8H3XBL6_GIGMA</name>
<dbReference type="Proteomes" id="UP000439903">
    <property type="component" value="Unassembled WGS sequence"/>
</dbReference>
<dbReference type="EMBL" id="WTPW01001412">
    <property type="protein sequence ID" value="KAF0437022.1"/>
    <property type="molecule type" value="Genomic_DNA"/>
</dbReference>
<organism evidence="1 2">
    <name type="scientific">Gigaspora margarita</name>
    <dbReference type="NCBI Taxonomy" id="4874"/>
    <lineage>
        <taxon>Eukaryota</taxon>
        <taxon>Fungi</taxon>
        <taxon>Fungi incertae sedis</taxon>
        <taxon>Mucoromycota</taxon>
        <taxon>Glomeromycotina</taxon>
        <taxon>Glomeromycetes</taxon>
        <taxon>Diversisporales</taxon>
        <taxon>Gigasporaceae</taxon>
        <taxon>Gigaspora</taxon>
    </lineage>
</organism>
<gene>
    <name evidence="1" type="ORF">F8M41_004537</name>
</gene>
<protein>
    <submittedName>
        <fullName evidence="1">Uncharacterized protein</fullName>
    </submittedName>
</protein>
<proteinExistence type="predicted"/>
<keyword evidence="2" id="KW-1185">Reference proteome</keyword>
<accession>A0A8H3XBL6</accession>
<comment type="caution">
    <text evidence="1">The sequence shown here is derived from an EMBL/GenBank/DDBJ whole genome shotgun (WGS) entry which is preliminary data.</text>
</comment>
<dbReference type="OrthoDB" id="2290496at2759"/>